<evidence type="ECO:0000313" key="1">
    <source>
        <dbReference type="EMBL" id="SHN49459.1"/>
    </source>
</evidence>
<sequence length="220" mass="24883">MIFDVLKDVFTEYEKLSASADQLFDTIKRDFSDCVSCKEQCSGCCHALFDLSLVEAMYLNKAFKENFNYGAERSTILEYAGKADRRSYKFKRLINKELNNGTSPEEIMKKVGQEKQRCPLLGSDERCILYNARPITCKLYGIPTTINGNSNTCHLSNFKAGTAYPSVNLDKIQDKLAEISMKIGPLINSSYSELHLVYVPVSTALLTEYDEKYLGVKQTK</sequence>
<name>A0A1M7RT58_9BACT</name>
<dbReference type="OrthoDB" id="9810361at2"/>
<accession>A0A1M7RT58</accession>
<gene>
    <name evidence="1" type="ORF">SAMN02745728_00136</name>
</gene>
<dbReference type="Proteomes" id="UP000186469">
    <property type="component" value="Unassembled WGS sequence"/>
</dbReference>
<reference evidence="1 2" key="1">
    <citation type="submission" date="2016-12" db="EMBL/GenBank/DDBJ databases">
        <authorList>
            <person name="Song W.-J."/>
            <person name="Kurnit D.M."/>
        </authorList>
    </citation>
    <scope>NUCLEOTIDE SEQUENCE [LARGE SCALE GENOMIC DNA]</scope>
    <source>
        <strain evidence="1 2">DSM 11393</strain>
    </source>
</reference>
<dbReference type="AlphaFoldDB" id="A0A1M7RT58"/>
<evidence type="ECO:0000313" key="2">
    <source>
        <dbReference type="Proteomes" id="UP000186469"/>
    </source>
</evidence>
<organism evidence="1 2">
    <name type="scientific">Desulfovibrio litoralis DSM 11393</name>
    <dbReference type="NCBI Taxonomy" id="1121455"/>
    <lineage>
        <taxon>Bacteria</taxon>
        <taxon>Pseudomonadati</taxon>
        <taxon>Thermodesulfobacteriota</taxon>
        <taxon>Desulfovibrionia</taxon>
        <taxon>Desulfovibrionales</taxon>
        <taxon>Desulfovibrionaceae</taxon>
        <taxon>Desulfovibrio</taxon>
    </lineage>
</organism>
<dbReference type="EMBL" id="FRDI01000002">
    <property type="protein sequence ID" value="SHN49459.1"/>
    <property type="molecule type" value="Genomic_DNA"/>
</dbReference>
<dbReference type="STRING" id="1121455.SAMN02745728_00136"/>
<protein>
    <recommendedName>
        <fullName evidence="3">Zinc-or iron-chelating domain-containing protein</fullName>
    </recommendedName>
</protein>
<proteinExistence type="predicted"/>
<evidence type="ECO:0008006" key="3">
    <source>
        <dbReference type="Google" id="ProtNLM"/>
    </source>
</evidence>
<dbReference type="RefSeq" id="WP_072695470.1">
    <property type="nucleotide sequence ID" value="NZ_FRDI01000002.1"/>
</dbReference>
<keyword evidence="2" id="KW-1185">Reference proteome</keyword>